<dbReference type="InterPro" id="IPR001123">
    <property type="entry name" value="LeuE-type"/>
</dbReference>
<feature type="transmembrane region" description="Helical" evidence="6">
    <location>
        <begin position="190"/>
        <end position="206"/>
    </location>
</feature>
<name>A0A4Y8ZZ36_9SPHN</name>
<feature type="transmembrane region" description="Helical" evidence="6">
    <location>
        <begin position="71"/>
        <end position="92"/>
    </location>
</feature>
<organism evidence="7 8">
    <name type="scientific">Sphingomonas parva</name>
    <dbReference type="NCBI Taxonomy" id="2555898"/>
    <lineage>
        <taxon>Bacteria</taxon>
        <taxon>Pseudomonadati</taxon>
        <taxon>Pseudomonadota</taxon>
        <taxon>Alphaproteobacteria</taxon>
        <taxon>Sphingomonadales</taxon>
        <taxon>Sphingomonadaceae</taxon>
        <taxon>Sphingomonas</taxon>
    </lineage>
</organism>
<sequence length="207" mass="21323">MNGELWAGFAIASLIVGLLPGPGVTSIVGYALTAGLRTALASVFGATLGNAVAMALSLVGVGVLLADSPGAFFLLKWIGAAYLVVLGGYTMLAARRGSLVADRDVGAIRPRTAFWGTFAITSINPKTIIFFVAFTPQFISPDHGYWLQAALLLATFSAVVTLSDGFYAVAASWIAGFLKGPDVRLWSQRIGGSVLIAAGLLTVAASA</sequence>
<evidence type="ECO:0000256" key="1">
    <source>
        <dbReference type="ARBA" id="ARBA00004651"/>
    </source>
</evidence>
<dbReference type="PANTHER" id="PTHR30086:SF20">
    <property type="entry name" value="ARGININE EXPORTER PROTEIN ARGO-RELATED"/>
    <property type="match status" value="1"/>
</dbReference>
<dbReference type="RefSeq" id="WP_135082822.1">
    <property type="nucleotide sequence ID" value="NZ_SPDV01000001.1"/>
</dbReference>
<feature type="transmembrane region" description="Helical" evidence="6">
    <location>
        <begin position="145"/>
        <end position="178"/>
    </location>
</feature>
<protein>
    <submittedName>
        <fullName evidence="7">LysE family translocator</fullName>
    </submittedName>
</protein>
<keyword evidence="4 6" id="KW-1133">Transmembrane helix</keyword>
<dbReference type="OrthoDB" id="9804822at2"/>
<dbReference type="GO" id="GO:0015171">
    <property type="term" value="F:amino acid transmembrane transporter activity"/>
    <property type="evidence" value="ECO:0007669"/>
    <property type="project" value="TreeGrafter"/>
</dbReference>
<dbReference type="PANTHER" id="PTHR30086">
    <property type="entry name" value="ARGININE EXPORTER PROTEIN ARGO"/>
    <property type="match status" value="1"/>
</dbReference>
<gene>
    <name evidence="7" type="ORF">E2493_01070</name>
</gene>
<reference evidence="7 8" key="1">
    <citation type="submission" date="2019-03" db="EMBL/GenBank/DDBJ databases">
        <title>Genome sequence of Sphingomonas sp. 17J27-24.</title>
        <authorList>
            <person name="Kim M."/>
            <person name="Maeng S."/>
            <person name="Sathiyaraj S."/>
        </authorList>
    </citation>
    <scope>NUCLEOTIDE SEQUENCE [LARGE SCALE GENOMIC DNA]</scope>
    <source>
        <strain evidence="7 8">17J27-24</strain>
    </source>
</reference>
<evidence type="ECO:0000313" key="8">
    <source>
        <dbReference type="Proteomes" id="UP000298213"/>
    </source>
</evidence>
<keyword evidence="5 6" id="KW-0472">Membrane</keyword>
<feature type="transmembrane region" description="Helical" evidence="6">
    <location>
        <begin position="6"/>
        <end position="32"/>
    </location>
</feature>
<dbReference type="PIRSF" id="PIRSF006324">
    <property type="entry name" value="LeuE"/>
    <property type="match status" value="1"/>
</dbReference>
<evidence type="ECO:0000313" key="7">
    <source>
        <dbReference type="EMBL" id="TFI60329.1"/>
    </source>
</evidence>
<dbReference type="Pfam" id="PF01810">
    <property type="entry name" value="LysE"/>
    <property type="match status" value="1"/>
</dbReference>
<dbReference type="AlphaFoldDB" id="A0A4Y8ZZ36"/>
<keyword evidence="8" id="KW-1185">Reference proteome</keyword>
<dbReference type="GO" id="GO:0005886">
    <property type="term" value="C:plasma membrane"/>
    <property type="evidence" value="ECO:0007669"/>
    <property type="project" value="UniProtKB-SubCell"/>
</dbReference>
<dbReference type="Proteomes" id="UP000298213">
    <property type="component" value="Unassembled WGS sequence"/>
</dbReference>
<evidence type="ECO:0000256" key="5">
    <source>
        <dbReference type="ARBA" id="ARBA00023136"/>
    </source>
</evidence>
<dbReference type="EMBL" id="SPDV01000001">
    <property type="protein sequence ID" value="TFI60329.1"/>
    <property type="molecule type" value="Genomic_DNA"/>
</dbReference>
<proteinExistence type="predicted"/>
<evidence type="ECO:0000256" key="2">
    <source>
        <dbReference type="ARBA" id="ARBA00022475"/>
    </source>
</evidence>
<evidence type="ECO:0000256" key="3">
    <source>
        <dbReference type="ARBA" id="ARBA00022692"/>
    </source>
</evidence>
<accession>A0A4Y8ZZ36</accession>
<comment type="subcellular location">
    <subcellularLocation>
        <location evidence="1">Cell membrane</location>
        <topology evidence="1">Multi-pass membrane protein</topology>
    </subcellularLocation>
</comment>
<keyword evidence="2" id="KW-1003">Cell membrane</keyword>
<feature type="transmembrane region" description="Helical" evidence="6">
    <location>
        <begin position="113"/>
        <end position="139"/>
    </location>
</feature>
<evidence type="ECO:0000256" key="6">
    <source>
        <dbReference type="SAM" id="Phobius"/>
    </source>
</evidence>
<feature type="transmembrane region" description="Helical" evidence="6">
    <location>
        <begin position="39"/>
        <end position="65"/>
    </location>
</feature>
<evidence type="ECO:0000256" key="4">
    <source>
        <dbReference type="ARBA" id="ARBA00022989"/>
    </source>
</evidence>
<keyword evidence="3 6" id="KW-0812">Transmembrane</keyword>
<comment type="caution">
    <text evidence="7">The sequence shown here is derived from an EMBL/GenBank/DDBJ whole genome shotgun (WGS) entry which is preliminary data.</text>
</comment>